<reference evidence="1 2" key="1">
    <citation type="submission" date="2019-10" db="EMBL/GenBank/DDBJ databases">
        <title>Two novel species isolated from a subtropical stream in China.</title>
        <authorList>
            <person name="Lu H."/>
        </authorList>
    </citation>
    <scope>NUCLEOTIDE SEQUENCE [LARGE SCALE GENOMIC DNA]</scope>
    <source>
        <strain evidence="1 2">FT29W</strain>
    </source>
</reference>
<accession>A0A6A7N8E1</accession>
<dbReference type="Gene3D" id="3.10.450.530">
    <property type="entry name" value="Ribonuclease toxin, BrnT, of type II toxin-antitoxin system"/>
    <property type="match status" value="1"/>
</dbReference>
<proteinExistence type="predicted"/>
<organism evidence="1 2">
    <name type="scientific">Rugamonas aquatica</name>
    <dbReference type="NCBI Taxonomy" id="2743357"/>
    <lineage>
        <taxon>Bacteria</taxon>
        <taxon>Pseudomonadati</taxon>
        <taxon>Pseudomonadota</taxon>
        <taxon>Betaproteobacteria</taxon>
        <taxon>Burkholderiales</taxon>
        <taxon>Oxalobacteraceae</taxon>
        <taxon>Telluria group</taxon>
        <taxon>Rugamonas</taxon>
    </lineage>
</organism>
<evidence type="ECO:0000313" key="1">
    <source>
        <dbReference type="EMBL" id="MQA41281.1"/>
    </source>
</evidence>
<dbReference type="AlphaFoldDB" id="A0A6A7N8E1"/>
<evidence type="ECO:0000313" key="2">
    <source>
        <dbReference type="Proteomes" id="UP000440498"/>
    </source>
</evidence>
<dbReference type="Pfam" id="PF04365">
    <property type="entry name" value="BrnT_toxin"/>
    <property type="match status" value="1"/>
</dbReference>
<keyword evidence="2" id="KW-1185">Reference proteome</keyword>
<dbReference type="InterPro" id="IPR038573">
    <property type="entry name" value="BrnT_sf"/>
</dbReference>
<protein>
    <submittedName>
        <fullName evidence="1">BrnT family toxin</fullName>
    </submittedName>
</protein>
<dbReference type="Proteomes" id="UP000440498">
    <property type="component" value="Unassembled WGS sequence"/>
</dbReference>
<name>A0A6A7N8E1_9BURK</name>
<dbReference type="InterPro" id="IPR007460">
    <property type="entry name" value="BrnT_toxin"/>
</dbReference>
<dbReference type="EMBL" id="WHUG01000012">
    <property type="protein sequence ID" value="MQA41281.1"/>
    <property type="molecule type" value="Genomic_DNA"/>
</dbReference>
<comment type="caution">
    <text evidence="1">The sequence shown here is derived from an EMBL/GenBank/DDBJ whole genome shotgun (WGS) entry which is preliminary data.</text>
</comment>
<dbReference type="RefSeq" id="WP_008452881.1">
    <property type="nucleotide sequence ID" value="NZ_WHUG01000012.1"/>
</dbReference>
<sequence length="89" mass="10318">MVITFDPKKDKLNQRKHGISLSAASGFDWDNALIWIDQRYHYSEVRECAIGLIGLRLFHVTFVDRGRERRIISLRKANGGEEILYVGQK</sequence>
<gene>
    <name evidence="1" type="ORF">GEV02_24360</name>
</gene>